<dbReference type="PATRIC" id="fig|1217662.4.peg.2668"/>
<sequence length="191" mass="21819">MKKRLILAIALFSLGLVACQQHNPANESVSTMPSHHSASALTEQNKKLVVDFYEGVFSKHQVQTYSDRYIGTQYIQHNPYVADGKAPFVNYFTQYFKEHPDAKNTIKRVVAEGDLVVLHVHSTQNTQDRGEAVVDIFRVEQGKIVEHWDVIQTIPAGVRQPQYHVLIHRTVWNNNKKASDYTGFFADRLKP</sequence>
<comment type="caution">
    <text evidence="2">The sequence shown here is derived from an EMBL/GenBank/DDBJ whole genome shotgun (WGS) entry which is preliminary data.</text>
</comment>
<proteinExistence type="predicted"/>
<dbReference type="PANTHER" id="PTHR38436:SF1">
    <property type="entry name" value="ESTER CYCLASE"/>
    <property type="match status" value="1"/>
</dbReference>
<organism evidence="2 3">
    <name type="scientific">Acinetobacter johnsonii ANC 3681</name>
    <dbReference type="NCBI Taxonomy" id="1217662"/>
    <lineage>
        <taxon>Bacteria</taxon>
        <taxon>Pseudomonadati</taxon>
        <taxon>Pseudomonadota</taxon>
        <taxon>Gammaproteobacteria</taxon>
        <taxon>Moraxellales</taxon>
        <taxon>Moraxellaceae</taxon>
        <taxon>Acinetobacter</taxon>
    </lineage>
</organism>
<feature type="chain" id="PRO_5004140187" description="SnoaL-like domain-containing protein" evidence="1">
    <location>
        <begin position="19"/>
        <end position="191"/>
    </location>
</feature>
<accession>N9CMD1</accession>
<dbReference type="Gene3D" id="3.10.450.50">
    <property type="match status" value="1"/>
</dbReference>
<dbReference type="EMBL" id="APPZ01000008">
    <property type="protein sequence ID" value="ENV71674.1"/>
    <property type="molecule type" value="Genomic_DNA"/>
</dbReference>
<gene>
    <name evidence="2" type="ORF">F946_02754</name>
</gene>
<evidence type="ECO:0000313" key="3">
    <source>
        <dbReference type="Proteomes" id="UP000018444"/>
    </source>
</evidence>
<dbReference type="Proteomes" id="UP000018444">
    <property type="component" value="Unassembled WGS sequence"/>
</dbReference>
<dbReference type="GO" id="GO:0030638">
    <property type="term" value="P:polyketide metabolic process"/>
    <property type="evidence" value="ECO:0007669"/>
    <property type="project" value="InterPro"/>
</dbReference>
<name>N9CMD1_ACIJO</name>
<evidence type="ECO:0000313" key="2">
    <source>
        <dbReference type="EMBL" id="ENV71674.1"/>
    </source>
</evidence>
<evidence type="ECO:0000256" key="1">
    <source>
        <dbReference type="SAM" id="SignalP"/>
    </source>
</evidence>
<dbReference type="HOGENOM" id="CLU_100997_2_0_6"/>
<feature type="signal peptide" evidence="1">
    <location>
        <begin position="1"/>
        <end position="18"/>
    </location>
</feature>
<keyword evidence="1" id="KW-0732">Signal</keyword>
<dbReference type="SUPFAM" id="SSF54427">
    <property type="entry name" value="NTF2-like"/>
    <property type="match status" value="1"/>
</dbReference>
<dbReference type="InterPro" id="IPR009959">
    <property type="entry name" value="Cyclase_SnoaL-like"/>
</dbReference>
<reference evidence="2 3" key="1">
    <citation type="submission" date="2013-02" db="EMBL/GenBank/DDBJ databases">
        <title>The Genome Sequence of Acinetobacter johnsonii ANC 3681.</title>
        <authorList>
            <consortium name="The Broad Institute Genome Sequencing Platform"/>
            <consortium name="The Broad Institute Genome Sequencing Center for Infectious Disease"/>
            <person name="Cerqueira G."/>
            <person name="Feldgarden M."/>
            <person name="Courvalin P."/>
            <person name="Perichon B."/>
            <person name="Grillot-Courvalin C."/>
            <person name="Clermont D."/>
            <person name="Rocha E."/>
            <person name="Yoon E.-J."/>
            <person name="Nemec A."/>
            <person name="Walker B."/>
            <person name="Young S.K."/>
            <person name="Zeng Q."/>
            <person name="Gargeya S."/>
            <person name="Fitzgerald M."/>
            <person name="Haas B."/>
            <person name="Abouelleil A."/>
            <person name="Alvarado L."/>
            <person name="Arachchi H.M."/>
            <person name="Berlin A.M."/>
            <person name="Chapman S.B."/>
            <person name="Dewar J."/>
            <person name="Goldberg J."/>
            <person name="Griggs A."/>
            <person name="Gujja S."/>
            <person name="Hansen M."/>
            <person name="Howarth C."/>
            <person name="Imamovic A."/>
            <person name="Larimer J."/>
            <person name="McCowan C."/>
            <person name="Murphy C."/>
            <person name="Neiman D."/>
            <person name="Pearson M."/>
            <person name="Priest M."/>
            <person name="Roberts A."/>
            <person name="Saif S."/>
            <person name="Shea T."/>
            <person name="Sisk P."/>
            <person name="Sykes S."/>
            <person name="Wortman J."/>
            <person name="Nusbaum C."/>
            <person name="Birren B."/>
        </authorList>
    </citation>
    <scope>NUCLEOTIDE SEQUENCE [LARGE SCALE GENOMIC DNA]</scope>
    <source>
        <strain evidence="2 3">ANC 3681</strain>
    </source>
</reference>
<dbReference type="Pfam" id="PF07366">
    <property type="entry name" value="SnoaL"/>
    <property type="match status" value="1"/>
</dbReference>
<dbReference type="InterPro" id="IPR032710">
    <property type="entry name" value="NTF2-like_dom_sf"/>
</dbReference>
<dbReference type="PANTHER" id="PTHR38436">
    <property type="entry name" value="POLYKETIDE CYCLASE SNOAL-LIKE DOMAIN"/>
    <property type="match status" value="1"/>
</dbReference>
<protein>
    <recommendedName>
        <fullName evidence="4">SnoaL-like domain-containing protein</fullName>
    </recommendedName>
</protein>
<evidence type="ECO:0008006" key="4">
    <source>
        <dbReference type="Google" id="ProtNLM"/>
    </source>
</evidence>
<dbReference type="AlphaFoldDB" id="N9CMD1"/>
<dbReference type="PROSITE" id="PS51257">
    <property type="entry name" value="PROKAR_LIPOPROTEIN"/>
    <property type="match status" value="1"/>
</dbReference>